<gene>
    <name evidence="3" type="ORF">IEQ44_14145</name>
</gene>
<dbReference type="InterPro" id="IPR001733">
    <property type="entry name" value="Peptidase_S26B"/>
</dbReference>
<accession>A0ABR9RWP2</accession>
<evidence type="ECO:0000256" key="1">
    <source>
        <dbReference type="NCBIfam" id="TIGR02228"/>
    </source>
</evidence>
<evidence type="ECO:0000313" key="4">
    <source>
        <dbReference type="Proteomes" id="UP000756387"/>
    </source>
</evidence>
<keyword evidence="4" id="KW-1185">Reference proteome</keyword>
<dbReference type="InterPro" id="IPR013783">
    <property type="entry name" value="Ig-like_fold"/>
</dbReference>
<dbReference type="EMBL" id="JADCSA010000016">
    <property type="protein sequence ID" value="MBE7325790.1"/>
    <property type="molecule type" value="Genomic_DNA"/>
</dbReference>
<dbReference type="GO" id="GO:0009003">
    <property type="term" value="F:signal peptidase activity"/>
    <property type="evidence" value="ECO:0007669"/>
    <property type="project" value="UniProtKB-EC"/>
</dbReference>
<feature type="transmembrane region" description="Helical" evidence="2">
    <location>
        <begin position="141"/>
        <end position="161"/>
    </location>
</feature>
<proteinExistence type="predicted"/>
<sequence length="485" mass="50905">MIPPQLTRGISVAGNAVLWVTALLGAISLVLGIATIAAGVQPLIFRSSSMAPAIEAGALGLARTVDAGEVKVGDIVTVISAEGVRVTHRVVEIDEGAGEQVSLTLKGDSNAGPDDEAYLVTEVDRVFFDVPYLGYLANWMASPWAMFAAGIIVALLLASLWSRRSRRDDAPDTPRSGSSAAATAASGAAIVAAVGLATASLAPVPMTEAYFSDPGMFEAGVIQGHQVRIFDLADTNQCVQSGADIVVNAKVASPRYRMLWYRTPVDGPITGSPIKTVSPTGAANDPVAITFTKAEVSSTQAAYNLVGISQLKGSATTPWRSAQERRVGVLVTATGIQCGTTNLPPSVTFTAPEDGDIYLSPELASADAILSCGRSTPCGTATDANGIYRVEYRLQRVNWFGTQCWNPGTSGISDGYSFFGCGTWRPADTTPSTPTASTSPVVWRVPEGIISDAFTLSGSYTLYLRVTDNASPRAVTERTIRFTIR</sequence>
<keyword evidence="2" id="KW-1133">Transmembrane helix</keyword>
<evidence type="ECO:0000313" key="3">
    <source>
        <dbReference type="EMBL" id="MBE7325790.1"/>
    </source>
</evidence>
<protein>
    <recommendedName>
        <fullName evidence="1">Signal peptidase I</fullName>
        <ecNumber evidence="1">3.4.21.89</ecNumber>
    </recommendedName>
</protein>
<dbReference type="CDD" id="cd06462">
    <property type="entry name" value="Peptidase_S24_S26"/>
    <property type="match status" value="1"/>
</dbReference>
<feature type="transmembrane region" description="Helical" evidence="2">
    <location>
        <begin position="181"/>
        <end position="202"/>
    </location>
</feature>
<name>A0ABR9RWP2_9ACTN</name>
<dbReference type="Gene3D" id="2.60.40.10">
    <property type="entry name" value="Immunoglobulins"/>
    <property type="match status" value="1"/>
</dbReference>
<reference evidence="3 4" key="1">
    <citation type="submission" date="2020-10" db="EMBL/GenBank/DDBJ databases">
        <title>Nocardioides sp. isolated from sludge.</title>
        <authorList>
            <person name="Zhang X."/>
        </authorList>
    </citation>
    <scope>NUCLEOTIDE SEQUENCE [LARGE SCALE GENOMIC DNA]</scope>
    <source>
        <strain evidence="3 4">Y6</strain>
    </source>
</reference>
<dbReference type="Proteomes" id="UP000756387">
    <property type="component" value="Unassembled WGS sequence"/>
</dbReference>
<evidence type="ECO:0000256" key="2">
    <source>
        <dbReference type="SAM" id="Phobius"/>
    </source>
</evidence>
<keyword evidence="3" id="KW-0378">Hydrolase</keyword>
<dbReference type="RefSeq" id="WP_193639118.1">
    <property type="nucleotide sequence ID" value="NZ_JADCSA010000016.1"/>
</dbReference>
<keyword evidence="2" id="KW-0812">Transmembrane</keyword>
<dbReference type="EC" id="3.4.21.89" evidence="1"/>
<comment type="caution">
    <text evidence="3">The sequence shown here is derived from an EMBL/GenBank/DDBJ whole genome shotgun (WGS) entry which is preliminary data.</text>
</comment>
<keyword evidence="2" id="KW-0472">Membrane</keyword>
<organism evidence="3 4">
    <name type="scientific">Nocardioides malaquae</name>
    <dbReference type="NCBI Taxonomy" id="2773426"/>
    <lineage>
        <taxon>Bacteria</taxon>
        <taxon>Bacillati</taxon>
        <taxon>Actinomycetota</taxon>
        <taxon>Actinomycetes</taxon>
        <taxon>Propionibacteriales</taxon>
        <taxon>Nocardioidaceae</taxon>
        <taxon>Nocardioides</taxon>
    </lineage>
</organism>
<feature type="transmembrane region" description="Helical" evidence="2">
    <location>
        <begin position="12"/>
        <end position="40"/>
    </location>
</feature>
<dbReference type="NCBIfam" id="TIGR02228">
    <property type="entry name" value="sigpep_I_arch"/>
    <property type="match status" value="1"/>
</dbReference>